<evidence type="ECO:0000313" key="2">
    <source>
        <dbReference type="Proteomes" id="UP000503447"/>
    </source>
</evidence>
<name>A0A6M5YKH1_9BACT</name>
<dbReference type="Proteomes" id="UP000503447">
    <property type="component" value="Chromosome"/>
</dbReference>
<organism evidence="1 2">
    <name type="scientific">Frigoriglobus tundricola</name>
    <dbReference type="NCBI Taxonomy" id="2774151"/>
    <lineage>
        <taxon>Bacteria</taxon>
        <taxon>Pseudomonadati</taxon>
        <taxon>Planctomycetota</taxon>
        <taxon>Planctomycetia</taxon>
        <taxon>Gemmatales</taxon>
        <taxon>Gemmataceae</taxon>
        <taxon>Frigoriglobus</taxon>
    </lineage>
</organism>
<accession>A0A6M5YKH1</accession>
<keyword evidence="2" id="KW-1185">Reference proteome</keyword>
<dbReference type="KEGG" id="ftj:FTUN_1312"/>
<proteinExistence type="predicted"/>
<sequence>MANRSGRQNRKAALAVWKAEQRAAARAKFPLPAAARSALFDDSTRGCPAAAATTRSGW</sequence>
<evidence type="ECO:0000313" key="1">
    <source>
        <dbReference type="EMBL" id="QJW93801.1"/>
    </source>
</evidence>
<dbReference type="AlphaFoldDB" id="A0A6M5YKH1"/>
<dbReference type="RefSeq" id="WP_171469927.1">
    <property type="nucleotide sequence ID" value="NZ_CP053452.2"/>
</dbReference>
<dbReference type="EMBL" id="CP053452">
    <property type="protein sequence ID" value="QJW93801.1"/>
    <property type="molecule type" value="Genomic_DNA"/>
</dbReference>
<reference evidence="2" key="1">
    <citation type="submission" date="2020-05" db="EMBL/GenBank/DDBJ databases">
        <title>Frigoriglobus tundricola gen. nov., sp. nov., a psychrotolerant cellulolytic planctomycete of the family Gemmataceae with two divergent copies of 16S rRNA gene.</title>
        <authorList>
            <person name="Kulichevskaya I.S."/>
            <person name="Ivanova A.A."/>
            <person name="Naumoff D.G."/>
            <person name="Beletsky A.V."/>
            <person name="Rijpstra W.I.C."/>
            <person name="Sinninghe Damste J.S."/>
            <person name="Mardanov A.V."/>
            <person name="Ravin N.V."/>
            <person name="Dedysh S.N."/>
        </authorList>
    </citation>
    <scope>NUCLEOTIDE SEQUENCE [LARGE SCALE GENOMIC DNA]</scope>
    <source>
        <strain evidence="2">PL17</strain>
    </source>
</reference>
<gene>
    <name evidence="1" type="ORF">FTUN_1312</name>
</gene>
<protein>
    <submittedName>
        <fullName evidence="1">Uncharacterized protein</fullName>
    </submittedName>
</protein>